<dbReference type="GeneID" id="120265259"/>
<dbReference type="Gene3D" id="3.30.200.20">
    <property type="entry name" value="Phosphorylase Kinase, domain 1"/>
    <property type="match status" value="1"/>
</dbReference>
<dbReference type="InterPro" id="IPR008266">
    <property type="entry name" value="Tyr_kinase_AS"/>
</dbReference>
<dbReference type="AlphaFoldDB" id="A0AB40BRQ9"/>
<dbReference type="GO" id="GO:0005524">
    <property type="term" value="F:ATP binding"/>
    <property type="evidence" value="ECO:0007669"/>
    <property type="project" value="UniProtKB-KW"/>
</dbReference>
<dbReference type="FunFam" id="3.30.200.20:FF:000162">
    <property type="entry name" value="Adenine nucleotide alpha hydrolase-like domain kinase"/>
    <property type="match status" value="1"/>
</dbReference>
<evidence type="ECO:0000256" key="3">
    <source>
        <dbReference type="ARBA" id="ARBA00022527"/>
    </source>
</evidence>
<dbReference type="EC" id="2.7.11.1" evidence="2"/>
<accession>A0AB40BRQ9</accession>
<name>A0AB40BRQ9_DIOCR</name>
<keyword evidence="3" id="KW-0418">Kinase</keyword>
<dbReference type="GO" id="GO:0004674">
    <property type="term" value="F:protein serine/threonine kinase activity"/>
    <property type="evidence" value="ECO:0007669"/>
    <property type="project" value="UniProtKB-KW"/>
</dbReference>
<feature type="region of interest" description="Disordered" evidence="12">
    <location>
        <begin position="616"/>
        <end position="692"/>
    </location>
</feature>
<organism evidence="14 15">
    <name type="scientific">Dioscorea cayennensis subsp. rotundata</name>
    <name type="common">White Guinea yam</name>
    <name type="synonym">Dioscorea rotundata</name>
    <dbReference type="NCBI Taxonomy" id="55577"/>
    <lineage>
        <taxon>Eukaryota</taxon>
        <taxon>Viridiplantae</taxon>
        <taxon>Streptophyta</taxon>
        <taxon>Embryophyta</taxon>
        <taxon>Tracheophyta</taxon>
        <taxon>Spermatophyta</taxon>
        <taxon>Magnoliopsida</taxon>
        <taxon>Liliopsida</taxon>
        <taxon>Dioscoreales</taxon>
        <taxon>Dioscoreaceae</taxon>
        <taxon>Dioscorea</taxon>
    </lineage>
</organism>
<dbReference type="Proteomes" id="UP001515500">
    <property type="component" value="Chromosome 7"/>
</dbReference>
<sequence>MPVANLPDIVEFAYSKVEASKTSILSLFTFGRDFNGGSESGCGSGCIKGLGYKIRVDQTTKKIVEDEITRKQNEYERSEKVMMINKLYEMKKIAFHKKVVSGSSPKVVAVEMAKKLQATWIILDRQMKKDRTYFMDRLSCGISRMKHNGEVRLVRGPVSMQEKADTPSKSIQSNNIKYDEMLPEQEQEEIVPEVSNIVTDDNNDDDLFSLDFSPLKLPLQNVDSTTELKDEKVSSTLTFDANKDSGIEDSFISWEVPNDDSIAVLNCANWYSTRDEHRDLDIGDEKCNMESEILADGLPKFQQEEKLNSVECLEFAKVGPVTEQKTDFTYAELYKATNGFSSKNFISEGGFGLVFKGVLSDGQWIAVKQHKDASMQGDKEFRSEVQVLSKASHKNVVKLFGSCSEGNHRLLVYEYVSNGSLDMHLSKNSSRVLSWKDRMNIALGAASGLNYLHQKKIVHRDMRPGNILITQNYEPLLGDFGLARAQQNDSDRSSDNKVVGTVGYLAPEYAERGKFSNKTDVYSFGVVLLELITGKTTMEKRLQEKSLAEWARPLLKERKYPDLIDERLLECHDVHQLFWMVSLAEKCLSKDADKRPPMDKVENALRCIIEGKTTEGMDEFSPTRSFSGLSLSSESQDGEEPDQLDLASPDAYPISKNRKSESSSTLSSFFSNETSSTFKSPEVSNSGRRSYKKPISRRSFFYDEMLI</sequence>
<gene>
    <name evidence="15" type="primary">LOC120265259</name>
</gene>
<dbReference type="Gene3D" id="1.10.510.10">
    <property type="entry name" value="Transferase(Phosphotransferase) domain 1"/>
    <property type="match status" value="1"/>
</dbReference>
<proteinExistence type="predicted"/>
<comment type="catalytic activity">
    <reaction evidence="11">
        <text>L-seryl-[protein] + ATP = O-phospho-L-seryl-[protein] + ADP + H(+)</text>
        <dbReference type="Rhea" id="RHEA:17989"/>
        <dbReference type="Rhea" id="RHEA-COMP:9863"/>
        <dbReference type="Rhea" id="RHEA-COMP:11604"/>
        <dbReference type="ChEBI" id="CHEBI:15378"/>
        <dbReference type="ChEBI" id="CHEBI:29999"/>
        <dbReference type="ChEBI" id="CHEBI:30616"/>
        <dbReference type="ChEBI" id="CHEBI:83421"/>
        <dbReference type="ChEBI" id="CHEBI:456216"/>
        <dbReference type="EC" id="2.7.11.1"/>
    </reaction>
</comment>
<evidence type="ECO:0000256" key="8">
    <source>
        <dbReference type="ARBA" id="ARBA00022989"/>
    </source>
</evidence>
<evidence type="ECO:0000313" key="14">
    <source>
        <dbReference type="Proteomes" id="UP001515500"/>
    </source>
</evidence>
<dbReference type="PANTHER" id="PTHR47982:SF42">
    <property type="entry name" value="PROTEIN KINASE DOMAIN-CONTAINING PROTEIN"/>
    <property type="match status" value="1"/>
</dbReference>
<feature type="compositionally biased region" description="Low complexity" evidence="12">
    <location>
        <begin position="662"/>
        <end position="680"/>
    </location>
</feature>
<evidence type="ECO:0000256" key="12">
    <source>
        <dbReference type="SAM" id="MobiDB-lite"/>
    </source>
</evidence>
<keyword evidence="9" id="KW-0472">Membrane</keyword>
<protein>
    <recommendedName>
        <fullName evidence="2">non-specific serine/threonine protein kinase</fullName>
        <ecNumber evidence="2">2.7.11.1</ecNumber>
    </recommendedName>
</protein>
<dbReference type="PROSITE" id="PS00109">
    <property type="entry name" value="PROTEIN_KINASE_TYR"/>
    <property type="match status" value="1"/>
</dbReference>
<evidence type="ECO:0000256" key="6">
    <source>
        <dbReference type="ARBA" id="ARBA00022741"/>
    </source>
</evidence>
<evidence type="ECO:0000256" key="10">
    <source>
        <dbReference type="ARBA" id="ARBA00047899"/>
    </source>
</evidence>
<evidence type="ECO:0000256" key="4">
    <source>
        <dbReference type="ARBA" id="ARBA00022679"/>
    </source>
</evidence>
<dbReference type="InterPro" id="IPR047117">
    <property type="entry name" value="PERK1-13-like"/>
</dbReference>
<dbReference type="PANTHER" id="PTHR47982">
    <property type="entry name" value="PROLINE-RICH RECEPTOR-LIKE PROTEIN KINASE PERK4"/>
    <property type="match status" value="1"/>
</dbReference>
<dbReference type="SUPFAM" id="SSF56112">
    <property type="entry name" value="Protein kinase-like (PK-like)"/>
    <property type="match status" value="1"/>
</dbReference>
<dbReference type="CDD" id="cd14066">
    <property type="entry name" value="STKc_IRAK"/>
    <property type="match status" value="1"/>
</dbReference>
<keyword evidence="7" id="KW-0067">ATP-binding</keyword>
<evidence type="ECO:0000256" key="7">
    <source>
        <dbReference type="ARBA" id="ARBA00022840"/>
    </source>
</evidence>
<dbReference type="GO" id="GO:0005886">
    <property type="term" value="C:plasma membrane"/>
    <property type="evidence" value="ECO:0007669"/>
    <property type="project" value="UniProtKB-SubCell"/>
</dbReference>
<feature type="compositionally biased region" description="Low complexity" evidence="12">
    <location>
        <begin position="622"/>
        <end position="635"/>
    </location>
</feature>
<keyword evidence="6" id="KW-0547">Nucleotide-binding</keyword>
<evidence type="ECO:0000256" key="2">
    <source>
        <dbReference type="ARBA" id="ARBA00012513"/>
    </source>
</evidence>
<keyword evidence="8" id="KW-1133">Transmembrane helix</keyword>
<evidence type="ECO:0000256" key="11">
    <source>
        <dbReference type="ARBA" id="ARBA00048679"/>
    </source>
</evidence>
<evidence type="ECO:0000256" key="5">
    <source>
        <dbReference type="ARBA" id="ARBA00022692"/>
    </source>
</evidence>
<keyword evidence="4" id="KW-0808">Transferase</keyword>
<dbReference type="InterPro" id="IPR011009">
    <property type="entry name" value="Kinase-like_dom_sf"/>
</dbReference>
<keyword evidence="14" id="KW-1185">Reference proteome</keyword>
<dbReference type="PROSITE" id="PS50011">
    <property type="entry name" value="PROTEIN_KINASE_DOM"/>
    <property type="match status" value="1"/>
</dbReference>
<dbReference type="RefSeq" id="XP_039129074.1">
    <property type="nucleotide sequence ID" value="XM_039273140.1"/>
</dbReference>
<dbReference type="FunFam" id="1.10.510.10:FF:000095">
    <property type="entry name" value="protein STRUBBELIG-RECEPTOR FAMILY 8"/>
    <property type="match status" value="1"/>
</dbReference>
<evidence type="ECO:0000256" key="9">
    <source>
        <dbReference type="ARBA" id="ARBA00023136"/>
    </source>
</evidence>
<dbReference type="InterPro" id="IPR001245">
    <property type="entry name" value="Ser-Thr/Tyr_kinase_cat_dom"/>
</dbReference>
<dbReference type="Pfam" id="PF07714">
    <property type="entry name" value="PK_Tyr_Ser-Thr"/>
    <property type="match status" value="1"/>
</dbReference>
<evidence type="ECO:0000259" key="13">
    <source>
        <dbReference type="PROSITE" id="PS50011"/>
    </source>
</evidence>
<comment type="subcellular location">
    <subcellularLocation>
        <location evidence="1">Cell membrane</location>
        <topology evidence="1">Single-pass membrane protein</topology>
    </subcellularLocation>
</comment>
<keyword evidence="3" id="KW-0723">Serine/threonine-protein kinase</keyword>
<dbReference type="InterPro" id="IPR000719">
    <property type="entry name" value="Prot_kinase_dom"/>
</dbReference>
<evidence type="ECO:0000313" key="15">
    <source>
        <dbReference type="RefSeq" id="XP_039129074.1"/>
    </source>
</evidence>
<comment type="catalytic activity">
    <reaction evidence="10">
        <text>L-threonyl-[protein] + ATP = O-phospho-L-threonyl-[protein] + ADP + H(+)</text>
        <dbReference type="Rhea" id="RHEA:46608"/>
        <dbReference type="Rhea" id="RHEA-COMP:11060"/>
        <dbReference type="Rhea" id="RHEA-COMP:11605"/>
        <dbReference type="ChEBI" id="CHEBI:15378"/>
        <dbReference type="ChEBI" id="CHEBI:30013"/>
        <dbReference type="ChEBI" id="CHEBI:30616"/>
        <dbReference type="ChEBI" id="CHEBI:61977"/>
        <dbReference type="ChEBI" id="CHEBI:456216"/>
        <dbReference type="EC" id="2.7.11.1"/>
    </reaction>
</comment>
<evidence type="ECO:0000256" key="1">
    <source>
        <dbReference type="ARBA" id="ARBA00004162"/>
    </source>
</evidence>
<feature type="domain" description="Protein kinase" evidence="13">
    <location>
        <begin position="340"/>
        <end position="605"/>
    </location>
</feature>
<keyword evidence="5" id="KW-0812">Transmembrane</keyword>
<reference evidence="15" key="1">
    <citation type="submission" date="2025-08" db="UniProtKB">
        <authorList>
            <consortium name="RefSeq"/>
        </authorList>
    </citation>
    <scope>IDENTIFICATION</scope>
</reference>